<dbReference type="EMBL" id="FXAZ01000001">
    <property type="protein sequence ID" value="SMG23538.1"/>
    <property type="molecule type" value="Genomic_DNA"/>
</dbReference>
<reference evidence="2 3" key="1">
    <citation type="submission" date="2017-04" db="EMBL/GenBank/DDBJ databases">
        <authorList>
            <person name="Afonso C.L."/>
            <person name="Miller P.J."/>
            <person name="Scott M.A."/>
            <person name="Spackman E."/>
            <person name="Goraichik I."/>
            <person name="Dimitrov K.M."/>
            <person name="Suarez D.L."/>
            <person name="Swayne D.E."/>
        </authorList>
    </citation>
    <scope>NUCLEOTIDE SEQUENCE [LARGE SCALE GENOMIC DNA]</scope>
    <source>
        <strain evidence="2 3">11</strain>
    </source>
</reference>
<keyword evidence="1" id="KW-1133">Transmembrane helix</keyword>
<dbReference type="AlphaFoldDB" id="A0A1X7J815"/>
<name>A0A1X7J815_9BACL</name>
<dbReference type="RefSeq" id="WP_425320332.1">
    <property type="nucleotide sequence ID" value="NZ_FXAZ01000001.1"/>
</dbReference>
<keyword evidence="3" id="KW-1185">Reference proteome</keyword>
<feature type="transmembrane region" description="Helical" evidence="1">
    <location>
        <begin position="44"/>
        <end position="64"/>
    </location>
</feature>
<feature type="transmembrane region" description="Helical" evidence="1">
    <location>
        <begin position="21"/>
        <end position="38"/>
    </location>
</feature>
<keyword evidence="1" id="KW-0472">Membrane</keyword>
<evidence type="ECO:0000256" key="1">
    <source>
        <dbReference type="SAM" id="Phobius"/>
    </source>
</evidence>
<dbReference type="Proteomes" id="UP000193834">
    <property type="component" value="Unassembled WGS sequence"/>
</dbReference>
<evidence type="ECO:0000313" key="3">
    <source>
        <dbReference type="Proteomes" id="UP000193834"/>
    </source>
</evidence>
<evidence type="ECO:0000313" key="2">
    <source>
        <dbReference type="EMBL" id="SMG23538.1"/>
    </source>
</evidence>
<accession>A0A1X7J815</accession>
<organism evidence="2 3">
    <name type="scientific">Paenibacillus aquistagni</name>
    <dbReference type="NCBI Taxonomy" id="1852522"/>
    <lineage>
        <taxon>Bacteria</taxon>
        <taxon>Bacillati</taxon>
        <taxon>Bacillota</taxon>
        <taxon>Bacilli</taxon>
        <taxon>Bacillales</taxon>
        <taxon>Paenibacillaceae</taxon>
        <taxon>Paenibacillus</taxon>
    </lineage>
</organism>
<protein>
    <submittedName>
        <fullName evidence="2">Uncharacterized protein</fullName>
    </submittedName>
</protein>
<proteinExistence type="predicted"/>
<sequence length="69" mass="8293">MRFRKADEMEKYQNEKSAKNAFMFYTTALLIWSLYDFFAKGEAGWQSTILLIGSAIFFWTRVVYNRKMM</sequence>
<keyword evidence="1" id="KW-0812">Transmembrane</keyword>
<gene>
    <name evidence="2" type="ORF">SAMN06295960_1304</name>
</gene>